<evidence type="ECO:0000256" key="1">
    <source>
        <dbReference type="SAM" id="SignalP"/>
    </source>
</evidence>
<dbReference type="Proteomes" id="UP000197446">
    <property type="component" value="Unassembled WGS sequence"/>
</dbReference>
<keyword evidence="1" id="KW-0732">Signal</keyword>
<dbReference type="OrthoDB" id="8802141at2"/>
<dbReference type="RefSeq" id="WP_088485530.1">
    <property type="nucleotide sequence ID" value="NZ_NISI01000012.1"/>
</dbReference>
<evidence type="ECO:0000313" key="2">
    <source>
        <dbReference type="EMBL" id="OWR01835.1"/>
    </source>
</evidence>
<reference evidence="2 3" key="1">
    <citation type="journal article" date="2007" name="Int. J. Syst. Evol. Microbiol.">
        <title>Description of Pelomonas aquatica sp. nov. and Pelomonas puraquae sp. nov., isolated from industrial and haemodialysis water.</title>
        <authorList>
            <person name="Gomila M."/>
            <person name="Bowien B."/>
            <person name="Falsen E."/>
            <person name="Moore E.R."/>
            <person name="Lalucat J."/>
        </authorList>
    </citation>
    <scope>NUCLEOTIDE SEQUENCE [LARGE SCALE GENOMIC DNA]</scope>
    <source>
        <strain evidence="2 3">CCUG 52769</strain>
    </source>
</reference>
<name>A0A254N0K3_9BURK</name>
<protein>
    <recommendedName>
        <fullName evidence="4">SH3b domain-containing protein</fullName>
    </recommendedName>
</protein>
<dbReference type="EMBL" id="NISI01000012">
    <property type="protein sequence ID" value="OWR01835.1"/>
    <property type="molecule type" value="Genomic_DNA"/>
</dbReference>
<gene>
    <name evidence="2" type="ORF">CDO81_22700</name>
</gene>
<feature type="signal peptide" evidence="1">
    <location>
        <begin position="1"/>
        <end position="24"/>
    </location>
</feature>
<dbReference type="Gene3D" id="2.30.30.40">
    <property type="entry name" value="SH3 Domains"/>
    <property type="match status" value="1"/>
</dbReference>
<keyword evidence="3" id="KW-1185">Reference proteome</keyword>
<accession>A0A254N0K3</accession>
<proteinExistence type="predicted"/>
<evidence type="ECO:0000313" key="3">
    <source>
        <dbReference type="Proteomes" id="UP000197446"/>
    </source>
</evidence>
<sequence>MRGPRLTVLLLAGAGALAAPQAQAATPPPTVRWVQATSLMLRAEPSAQARILERLPQGHRVDLSRPPAAGAEWCEVQGAGPLRYTGYVACRYLSEQPVAPLKAGEGGVPPDRRWVTGSRLQLRAEPRPDAPVLASLALNTAVRLTGPEAAAGYCAVQLIDGPALSGYTACRYLERSPVNALSLAMPVHADGSSNPDFNPARAFWIAPSWELMAYYARGVEQQRAQLGEKAPRGPDEQLERMKARLSGEVVSVDDPPRVWPEWARLLKPLPGDGAPSLGLEGYDRDGDAAPRTLALLKALPALPEAAPSWWTREDQLAAPGESIAALAARFGGQVVALHESLQPGSPNRGEVAPGARIDRLSQPLRRISLLADQTVRDERAAPQRTYRDWDPTSDVNCDGWVGGFSYGTADRATLLRNGIEAPPAGRVPLLFQLWSNRPLPAGPARWTRQVLKLDRGQTGFVSGEWRTVDLDNDGIPDLAWLQATGRGPGHLDGPPPHDDPWYRLLLANVAGRWRLLEVDTFGYGCGC</sequence>
<feature type="chain" id="PRO_5012151601" description="SH3b domain-containing protein" evidence="1">
    <location>
        <begin position="25"/>
        <end position="527"/>
    </location>
</feature>
<organism evidence="2 3">
    <name type="scientific">Roseateles puraquae</name>
    <dbReference type="NCBI Taxonomy" id="431059"/>
    <lineage>
        <taxon>Bacteria</taxon>
        <taxon>Pseudomonadati</taxon>
        <taxon>Pseudomonadota</taxon>
        <taxon>Betaproteobacteria</taxon>
        <taxon>Burkholderiales</taxon>
        <taxon>Sphaerotilaceae</taxon>
        <taxon>Roseateles</taxon>
    </lineage>
</organism>
<evidence type="ECO:0008006" key="4">
    <source>
        <dbReference type="Google" id="ProtNLM"/>
    </source>
</evidence>
<dbReference type="AlphaFoldDB" id="A0A254N0K3"/>
<comment type="caution">
    <text evidence="2">The sequence shown here is derived from an EMBL/GenBank/DDBJ whole genome shotgun (WGS) entry which is preliminary data.</text>
</comment>